<keyword evidence="1" id="KW-0695">RNA-directed DNA polymerase</keyword>
<dbReference type="Proteomes" id="UP000634136">
    <property type="component" value="Unassembled WGS sequence"/>
</dbReference>
<dbReference type="OrthoDB" id="1433654at2759"/>
<name>A0A834TZG9_9FABA</name>
<keyword evidence="1" id="KW-0548">Nucleotidyltransferase</keyword>
<evidence type="ECO:0000313" key="1">
    <source>
        <dbReference type="EMBL" id="KAF7831435.1"/>
    </source>
</evidence>
<dbReference type="GO" id="GO:0003964">
    <property type="term" value="F:RNA-directed DNA polymerase activity"/>
    <property type="evidence" value="ECO:0007669"/>
    <property type="project" value="UniProtKB-KW"/>
</dbReference>
<keyword evidence="2" id="KW-1185">Reference proteome</keyword>
<comment type="caution">
    <text evidence="1">The sequence shown here is derived from an EMBL/GenBank/DDBJ whole genome shotgun (WGS) entry which is preliminary data.</text>
</comment>
<dbReference type="AlphaFoldDB" id="A0A834TZG9"/>
<accession>A0A834TZG9</accession>
<dbReference type="PANTHER" id="PTHR33116">
    <property type="entry name" value="REVERSE TRANSCRIPTASE ZINC-BINDING DOMAIN-CONTAINING PROTEIN-RELATED-RELATED"/>
    <property type="match status" value="1"/>
</dbReference>
<gene>
    <name evidence="1" type="ORF">G2W53_013768</name>
</gene>
<dbReference type="PANTHER" id="PTHR33116:SF78">
    <property type="entry name" value="OS12G0587133 PROTEIN"/>
    <property type="match status" value="1"/>
</dbReference>
<proteinExistence type="predicted"/>
<organism evidence="1 2">
    <name type="scientific">Senna tora</name>
    <dbReference type="NCBI Taxonomy" id="362788"/>
    <lineage>
        <taxon>Eukaryota</taxon>
        <taxon>Viridiplantae</taxon>
        <taxon>Streptophyta</taxon>
        <taxon>Embryophyta</taxon>
        <taxon>Tracheophyta</taxon>
        <taxon>Spermatophyta</taxon>
        <taxon>Magnoliopsida</taxon>
        <taxon>eudicotyledons</taxon>
        <taxon>Gunneridae</taxon>
        <taxon>Pentapetalae</taxon>
        <taxon>rosids</taxon>
        <taxon>fabids</taxon>
        <taxon>Fabales</taxon>
        <taxon>Fabaceae</taxon>
        <taxon>Caesalpinioideae</taxon>
        <taxon>Cassia clade</taxon>
        <taxon>Senna</taxon>
    </lineage>
</organism>
<keyword evidence="1" id="KW-0808">Transferase</keyword>
<protein>
    <submittedName>
        <fullName evidence="1">Putative RNA-directed DNA polymerase</fullName>
    </submittedName>
</protein>
<sequence length="369" mass="43595">MELKIDDEWVLDYVKIEKMAFQYYKTVYDNESNMAMQDILNKIQHLNIPALNERQSQRLLEPISMSEVEDAIFNIKAFKSPGPDRLPAAFFHKHWEKKVGRIRGLRQDLKEKYKGDWGIEYSNDLGKYLGTFVDGRLNSHSIFEELLEKIQSRLAGWKSKLISQAGRATLISSVLQALPIYQMNNVELPKKVIDKIDSITNNFFWGTKGNGHRIHLLNLNVLRQPRWKGGLGIKNMKLFNKALIDKHIWFLEKYQDPIKELELKRTSQYSLWWKNIVRNKNLVLDNLRWAVGNGEYVRINSKFWPFKERNNDQDMLLADLITQVDGRRWDINALQRIYNRHNVYEIIKILLPHHKNPDILAWKINKEGK</sequence>
<dbReference type="EMBL" id="JAAIUW010000005">
    <property type="protein sequence ID" value="KAF7831435.1"/>
    <property type="molecule type" value="Genomic_DNA"/>
</dbReference>
<evidence type="ECO:0000313" key="2">
    <source>
        <dbReference type="Proteomes" id="UP000634136"/>
    </source>
</evidence>
<reference evidence="1" key="1">
    <citation type="submission" date="2020-09" db="EMBL/GenBank/DDBJ databases">
        <title>Genome-Enabled Discovery of Anthraquinone Biosynthesis in Senna tora.</title>
        <authorList>
            <person name="Kang S.-H."/>
            <person name="Pandey R.P."/>
            <person name="Lee C.-M."/>
            <person name="Sim J.-S."/>
            <person name="Jeong J.-T."/>
            <person name="Choi B.-S."/>
            <person name="Jung M."/>
            <person name="Ginzburg D."/>
            <person name="Zhao K."/>
            <person name="Won S.Y."/>
            <person name="Oh T.-J."/>
            <person name="Yu Y."/>
            <person name="Kim N.-H."/>
            <person name="Lee O.R."/>
            <person name="Lee T.-H."/>
            <person name="Bashyal P."/>
            <person name="Kim T.-S."/>
            <person name="Lee W.-H."/>
            <person name="Kawkins C."/>
            <person name="Kim C.-K."/>
            <person name="Kim J.S."/>
            <person name="Ahn B.O."/>
            <person name="Rhee S.Y."/>
            <person name="Sohng J.K."/>
        </authorList>
    </citation>
    <scope>NUCLEOTIDE SEQUENCE</scope>
    <source>
        <tissue evidence="1">Leaf</tissue>
    </source>
</reference>